<proteinExistence type="predicted"/>
<dbReference type="InterPro" id="IPR027417">
    <property type="entry name" value="P-loop_NTPase"/>
</dbReference>
<gene>
    <name evidence="1" type="ORF">EDD72_11332</name>
</gene>
<keyword evidence="2" id="KW-1185">Reference proteome</keyword>
<evidence type="ECO:0008006" key="3">
    <source>
        <dbReference type="Google" id="ProtNLM"/>
    </source>
</evidence>
<evidence type="ECO:0000313" key="2">
    <source>
        <dbReference type="Proteomes" id="UP000295788"/>
    </source>
</evidence>
<dbReference type="RefSeq" id="WP_132769377.1">
    <property type="nucleotide sequence ID" value="NZ_SMAB01000013.1"/>
</dbReference>
<evidence type="ECO:0000313" key="1">
    <source>
        <dbReference type="EMBL" id="TCS81274.1"/>
    </source>
</evidence>
<dbReference type="Proteomes" id="UP000295788">
    <property type="component" value="Unassembled WGS sequence"/>
</dbReference>
<reference evidence="1 2" key="1">
    <citation type="submission" date="2019-03" db="EMBL/GenBank/DDBJ databases">
        <title>Genomic Encyclopedia of Type Strains, Phase IV (KMG-IV): sequencing the most valuable type-strain genomes for metagenomic binning, comparative biology and taxonomic classification.</title>
        <authorList>
            <person name="Goeker M."/>
        </authorList>
    </citation>
    <scope>NUCLEOTIDE SEQUENCE [LARGE SCALE GENOMIC DNA]</scope>
    <source>
        <strain evidence="1 2">DSM 23802</strain>
    </source>
</reference>
<dbReference type="OrthoDB" id="9781752at2"/>
<accession>A0A4R3KDC4</accession>
<name>A0A4R3KDC4_9BACI</name>
<protein>
    <recommendedName>
        <fullName evidence="3">ATPase</fullName>
    </recommendedName>
</protein>
<dbReference type="EMBL" id="SMAB01000013">
    <property type="protein sequence ID" value="TCS81274.1"/>
    <property type="molecule type" value="Genomic_DNA"/>
</dbReference>
<dbReference type="Gene3D" id="3.40.50.300">
    <property type="entry name" value="P-loop containing nucleotide triphosphate hydrolases"/>
    <property type="match status" value="2"/>
</dbReference>
<sequence>MGTIKNYYAGGNTNVGFYSLFDDVLKGLDRLYIIKGGPGTGKSTFMKKIGLTMAEKGYNVEFLHCSSYNNSLDGVIFPEIHLGLVDGTAPHVVDPKYPGVVDEIINLGEFWDKEKLRANGKRIIKLTNDISENFKHAYEQFAKAKLIHDEWEEIYLEAMDFNKANEVTEELINKIFAEDIEREDRPIIRRRFFGAATPKGAVHFIENITEDIEKRYIVKGRPGSGKSTMMKKIGKCAESLGLSVEYFPCSFDPNSLDMVIIPKLSVAILDGTAPHVIDPSRPTDEVVDMFELCIDPQVEIGKAKELENIEQRYKIKMTIGTNHIKEAKRLHDELETYYIAAMDFAAIDSKREEILDEVLKYAKDFEK</sequence>
<dbReference type="AlphaFoldDB" id="A0A4R3KDC4"/>
<dbReference type="SUPFAM" id="SSF52540">
    <property type="entry name" value="P-loop containing nucleoside triphosphate hydrolases"/>
    <property type="match status" value="2"/>
</dbReference>
<comment type="caution">
    <text evidence="1">The sequence shown here is derived from an EMBL/GenBank/DDBJ whole genome shotgun (WGS) entry which is preliminary data.</text>
</comment>
<organism evidence="1 2">
    <name type="scientific">Tepidibacillus fermentans</name>
    <dbReference type="NCBI Taxonomy" id="1281767"/>
    <lineage>
        <taxon>Bacteria</taxon>
        <taxon>Bacillati</taxon>
        <taxon>Bacillota</taxon>
        <taxon>Bacilli</taxon>
        <taxon>Bacillales</taxon>
        <taxon>Bacillaceae</taxon>
        <taxon>Tepidibacillus</taxon>
    </lineage>
</organism>